<gene>
    <name evidence="1" type="ORF">C823_02547</name>
</gene>
<dbReference type="Proteomes" id="UP000012589">
    <property type="component" value="Unassembled WGS sequence"/>
</dbReference>
<reference evidence="1 2" key="1">
    <citation type="journal article" date="2014" name="Genome Announc.">
        <title>Draft genome sequences of the altered schaedler flora, a defined bacterial community from gnotobiotic mice.</title>
        <authorList>
            <person name="Wannemuehler M.J."/>
            <person name="Overstreet A.M."/>
            <person name="Ward D.V."/>
            <person name="Phillips G.J."/>
        </authorList>
    </citation>
    <scope>NUCLEOTIDE SEQUENCE [LARGE SCALE GENOMIC DNA]</scope>
    <source>
        <strain evidence="1 2">ASF492</strain>
    </source>
</reference>
<proteinExistence type="predicted"/>
<accession>N2APU3</accession>
<organism evidence="1 2">
    <name type="scientific">Eubacterium plexicaudatum ASF492</name>
    <dbReference type="NCBI Taxonomy" id="1235802"/>
    <lineage>
        <taxon>Bacteria</taxon>
        <taxon>Bacillati</taxon>
        <taxon>Bacillota</taxon>
        <taxon>Clostridia</taxon>
        <taxon>Eubacteriales</taxon>
        <taxon>Eubacteriaceae</taxon>
        <taxon>Eubacterium</taxon>
    </lineage>
</organism>
<dbReference type="AlphaFoldDB" id="N2APU3"/>
<dbReference type="STRING" id="1235802.C823_02547"/>
<dbReference type="EMBL" id="AQFT01000079">
    <property type="protein sequence ID" value="EMZ26479.1"/>
    <property type="molecule type" value="Genomic_DNA"/>
</dbReference>
<keyword evidence="2" id="KW-1185">Reference proteome</keyword>
<comment type="caution">
    <text evidence="1">The sequence shown here is derived from an EMBL/GenBank/DDBJ whole genome shotgun (WGS) entry which is preliminary data.</text>
</comment>
<evidence type="ECO:0000313" key="2">
    <source>
        <dbReference type="Proteomes" id="UP000012589"/>
    </source>
</evidence>
<sequence>MPMTEKELNCYLLDMIDLLERIEESTNDEGALKQIAVERKRIERKLYQKPPLVNEQN</sequence>
<protein>
    <submittedName>
        <fullName evidence="1">Uncharacterized protein</fullName>
    </submittedName>
</protein>
<dbReference type="HOGENOM" id="CLU_210952_0_0_9"/>
<name>N2APU3_9FIRM</name>
<evidence type="ECO:0000313" key="1">
    <source>
        <dbReference type="EMBL" id="EMZ26479.1"/>
    </source>
</evidence>